<protein>
    <submittedName>
        <fullName evidence="3">Uncharacterized protein LOC105050057</fullName>
    </submittedName>
</protein>
<accession>A0A6I9RL35</accession>
<dbReference type="KEGG" id="egu:105050057"/>
<dbReference type="AlphaFoldDB" id="A0A6I9RL35"/>
<sequence>MIESDDSSTHLNQSSFTLLCRHSYLILGCACLLLILSIVVLVLYFTLFKPRDPIMKLISTCIEGGSPRVTLLVIRIELNITLEFEVFIHKPNYAALDYAKGHTILLYRGTLIGDTDVEPGWMPLWGDGHVHVNFNVEADLLTTKLLSLIADMAAGEVGFDLSTEISDRVIFLSFIKRHAPTEEQSW</sequence>
<dbReference type="PANTHER" id="PTHR31852">
    <property type="entry name" value="LATE EMBRYOGENESIS ABUNDANT (LEA) HYDROXYPROLINE-RICH GLYCOPROTEIN FAMILY"/>
    <property type="match status" value="1"/>
</dbReference>
<dbReference type="OrthoDB" id="1929523at2759"/>
<evidence type="ECO:0000256" key="1">
    <source>
        <dbReference type="SAM" id="Phobius"/>
    </source>
</evidence>
<dbReference type="InterPro" id="IPR055301">
    <property type="entry name" value="Lea14-like_2"/>
</dbReference>
<gene>
    <name evidence="3" type="primary">LOC105050057</name>
</gene>
<keyword evidence="1" id="KW-0812">Transmembrane</keyword>
<reference evidence="3" key="1">
    <citation type="submission" date="2025-08" db="UniProtKB">
        <authorList>
            <consortium name="RefSeq"/>
        </authorList>
    </citation>
    <scope>IDENTIFICATION</scope>
</reference>
<dbReference type="GeneID" id="105050057"/>
<feature type="transmembrane region" description="Helical" evidence="1">
    <location>
        <begin position="24"/>
        <end position="47"/>
    </location>
</feature>
<evidence type="ECO:0000313" key="2">
    <source>
        <dbReference type="Proteomes" id="UP000504607"/>
    </source>
</evidence>
<name>A0A6I9RL35_ELAGV</name>
<keyword evidence="1" id="KW-0472">Membrane</keyword>
<evidence type="ECO:0000313" key="3">
    <source>
        <dbReference type="RefSeq" id="XP_010928214.1"/>
    </source>
</evidence>
<dbReference type="FunCoup" id="A0A6I9RL35">
    <property type="interactions" value="369"/>
</dbReference>
<dbReference type="InParanoid" id="A0A6I9RL35"/>
<proteinExistence type="predicted"/>
<dbReference type="RefSeq" id="XP_010928214.1">
    <property type="nucleotide sequence ID" value="XM_010929912.1"/>
</dbReference>
<keyword evidence="2" id="KW-1185">Reference proteome</keyword>
<keyword evidence="1" id="KW-1133">Transmembrane helix</keyword>
<organism evidence="2 3">
    <name type="scientific">Elaeis guineensis var. tenera</name>
    <name type="common">Oil palm</name>
    <dbReference type="NCBI Taxonomy" id="51953"/>
    <lineage>
        <taxon>Eukaryota</taxon>
        <taxon>Viridiplantae</taxon>
        <taxon>Streptophyta</taxon>
        <taxon>Embryophyta</taxon>
        <taxon>Tracheophyta</taxon>
        <taxon>Spermatophyta</taxon>
        <taxon>Magnoliopsida</taxon>
        <taxon>Liliopsida</taxon>
        <taxon>Arecaceae</taxon>
        <taxon>Arecoideae</taxon>
        <taxon>Cocoseae</taxon>
        <taxon>Elaeidinae</taxon>
        <taxon>Elaeis</taxon>
    </lineage>
</organism>
<dbReference type="Proteomes" id="UP000504607">
    <property type="component" value="Chromosome 8"/>
</dbReference>